<organism evidence="1 2">
    <name type="scientific">Clostridium grantii DSM 8605</name>
    <dbReference type="NCBI Taxonomy" id="1121316"/>
    <lineage>
        <taxon>Bacteria</taxon>
        <taxon>Bacillati</taxon>
        <taxon>Bacillota</taxon>
        <taxon>Clostridia</taxon>
        <taxon>Eubacteriales</taxon>
        <taxon>Clostridiaceae</taxon>
        <taxon>Clostridium</taxon>
    </lineage>
</organism>
<accession>A0A1M5X115</accession>
<dbReference type="AlphaFoldDB" id="A0A1M5X115"/>
<dbReference type="Pfam" id="PF06949">
    <property type="entry name" value="DUF1292"/>
    <property type="match status" value="1"/>
</dbReference>
<evidence type="ECO:0000313" key="2">
    <source>
        <dbReference type="Proteomes" id="UP000184447"/>
    </source>
</evidence>
<dbReference type="InterPro" id="IPR009711">
    <property type="entry name" value="UPF0473"/>
</dbReference>
<dbReference type="RefSeq" id="WP_073339601.1">
    <property type="nucleotide sequence ID" value="NZ_FQXM01000022.1"/>
</dbReference>
<evidence type="ECO:0000313" key="1">
    <source>
        <dbReference type="EMBL" id="SHH93228.1"/>
    </source>
</evidence>
<dbReference type="Proteomes" id="UP000184447">
    <property type="component" value="Unassembled WGS sequence"/>
</dbReference>
<dbReference type="OrthoDB" id="1913407at2"/>
<name>A0A1M5X115_9CLOT</name>
<evidence type="ECO:0008006" key="3">
    <source>
        <dbReference type="Google" id="ProtNLM"/>
    </source>
</evidence>
<dbReference type="EMBL" id="FQXM01000022">
    <property type="protein sequence ID" value="SHH93228.1"/>
    <property type="molecule type" value="Genomic_DNA"/>
</dbReference>
<reference evidence="1 2" key="1">
    <citation type="submission" date="2016-11" db="EMBL/GenBank/DDBJ databases">
        <authorList>
            <person name="Jaros S."/>
            <person name="Januszkiewicz K."/>
            <person name="Wedrychowicz H."/>
        </authorList>
    </citation>
    <scope>NUCLEOTIDE SEQUENCE [LARGE SCALE GENOMIC DNA]</scope>
    <source>
        <strain evidence="1 2">DSM 8605</strain>
    </source>
</reference>
<protein>
    <recommendedName>
        <fullName evidence="3">DUF1292 domain-containing protein</fullName>
    </recommendedName>
</protein>
<gene>
    <name evidence="1" type="ORF">SAMN02745207_03244</name>
</gene>
<proteinExistence type="predicted"/>
<keyword evidence="2" id="KW-1185">Reference proteome</keyword>
<sequence length="80" mass="8822">MEQANTMSVVNDQGQSINIEIIDAIKIGKSKYVIVSGENSDEAHAYKEVTTHGKTEYESIGSGTEFKKVLEAYNSKHTDI</sequence>